<dbReference type="AlphaFoldDB" id="A0A1I3IG60"/>
<feature type="chain" id="PRO_5011583776" description="EF hand" evidence="1">
    <location>
        <begin position="25"/>
        <end position="205"/>
    </location>
</feature>
<dbReference type="InterPro" id="IPR018247">
    <property type="entry name" value="EF_Hand_1_Ca_BS"/>
</dbReference>
<evidence type="ECO:0000313" key="3">
    <source>
        <dbReference type="Proteomes" id="UP000199110"/>
    </source>
</evidence>
<organism evidence="2 3">
    <name type="scientific">Jannaschia pohangensis</name>
    <dbReference type="NCBI Taxonomy" id="390807"/>
    <lineage>
        <taxon>Bacteria</taxon>
        <taxon>Pseudomonadati</taxon>
        <taxon>Pseudomonadota</taxon>
        <taxon>Alphaproteobacteria</taxon>
        <taxon>Rhodobacterales</taxon>
        <taxon>Roseobacteraceae</taxon>
        <taxon>Jannaschia</taxon>
    </lineage>
</organism>
<dbReference type="InterPro" id="IPR011992">
    <property type="entry name" value="EF-hand-dom_pair"/>
</dbReference>
<dbReference type="PROSITE" id="PS00018">
    <property type="entry name" value="EF_HAND_1"/>
    <property type="match status" value="1"/>
</dbReference>
<dbReference type="RefSeq" id="WP_092777587.1">
    <property type="nucleotide sequence ID" value="NZ_FORA01000001.1"/>
</dbReference>
<name>A0A1I3IG60_9RHOB</name>
<accession>A0A1I3IG60</accession>
<evidence type="ECO:0008006" key="4">
    <source>
        <dbReference type="Google" id="ProtNLM"/>
    </source>
</evidence>
<dbReference type="Proteomes" id="UP000199110">
    <property type="component" value="Unassembled WGS sequence"/>
</dbReference>
<evidence type="ECO:0000256" key="1">
    <source>
        <dbReference type="SAM" id="SignalP"/>
    </source>
</evidence>
<dbReference type="STRING" id="390807.SAMN04488095_0953"/>
<protein>
    <recommendedName>
        <fullName evidence="4">EF hand</fullName>
    </recommendedName>
</protein>
<reference evidence="2 3" key="1">
    <citation type="submission" date="2016-10" db="EMBL/GenBank/DDBJ databases">
        <authorList>
            <person name="de Groot N.N."/>
        </authorList>
    </citation>
    <scope>NUCLEOTIDE SEQUENCE [LARGE SCALE GENOMIC DNA]</scope>
    <source>
        <strain evidence="2 3">DSM 19073</strain>
    </source>
</reference>
<dbReference type="OrthoDB" id="5470953at2"/>
<feature type="signal peptide" evidence="1">
    <location>
        <begin position="1"/>
        <end position="24"/>
    </location>
</feature>
<dbReference type="EMBL" id="FORA01000001">
    <property type="protein sequence ID" value="SFI46880.1"/>
    <property type="molecule type" value="Genomic_DNA"/>
</dbReference>
<proteinExistence type="predicted"/>
<gene>
    <name evidence="2" type="ORF">SAMN04488095_0953</name>
</gene>
<dbReference type="SUPFAM" id="SSF47473">
    <property type="entry name" value="EF-hand"/>
    <property type="match status" value="1"/>
</dbReference>
<keyword evidence="1" id="KW-0732">Signal</keyword>
<evidence type="ECO:0000313" key="2">
    <source>
        <dbReference type="EMBL" id="SFI46880.1"/>
    </source>
</evidence>
<sequence>MTRPFRHIAAGLGLAMTLAQPLMAQDTAAELRARALDLPLPESITDLIERGFDRRNVGFAMQDLYSLFAIPSNIPGPNHGLNAENRDFALKLSLARRRAAMIADVLIHDHDGDGTVTATEISDHFLGFGEHHVEELLRSYDIDFDARITPDELRAGVIRRIDALSNGQLLDQILTWDLNGDGEVHTDEVQIMSDARFRPETDPGR</sequence>
<keyword evidence="3" id="KW-1185">Reference proteome</keyword>
<dbReference type="Gene3D" id="1.10.238.10">
    <property type="entry name" value="EF-hand"/>
    <property type="match status" value="1"/>
</dbReference>